<feature type="transmembrane region" description="Helical" evidence="1">
    <location>
        <begin position="37"/>
        <end position="57"/>
    </location>
</feature>
<feature type="transmembrane region" description="Helical" evidence="1">
    <location>
        <begin position="306"/>
        <end position="324"/>
    </location>
</feature>
<feature type="transmembrane region" description="Helical" evidence="1">
    <location>
        <begin position="12"/>
        <end position="31"/>
    </location>
</feature>
<dbReference type="GeneID" id="24438161"/>
<protein>
    <submittedName>
        <fullName evidence="2">Transmembrane protein, putative</fullName>
    </submittedName>
</protein>
<dbReference type="RefSeq" id="XP_012653592.1">
    <property type="nucleotide sequence ID" value="XM_012798138.1"/>
</dbReference>
<dbReference type="KEGG" id="tet:TTHERM_000277459"/>
<sequence>MFIQIWRKYFLSFYIFTKILQACLIWFILQIIQEYDILLLVVFIGCILFERIATFNIKANSISLSKLQYMFYFLFSLLHIDDIFMLIFYKKFQNYFRTGLGTSCYVSNLIYIAISSSFIQWLSEKEVFQQPQVLIGLIPILSIIIVVHIIKYLVFFNNDSNQIEQLNTTSKLVLNLLIQWILTTSYLMGLIICQSIPFFTYYWFSSLGLFFLIFLIKFKNEIIFSEKALFMKVSEVFIICIQIIYHVPIDLRVSYNKCNFDYIRRFGCSFMNWLLTFFFSQMLFIFLSYLLTIKFYEDSIQNPYKIIYLVFIAISLVVHLKRLITIVIQPMIYGPRVIQIKQIDQLIKYNNNQIQEKFQQLEIVFINLTEFGENIEQQLLFSSLFKFGKSEIRINTSHYTRLNIQTQEKYKYQQITLQSNLQENMLIKELQNNNILPQIWEISYINNSQNQILHYLSILKIFINNNQYVKISTQKIELDLYQKILDIHQAFIIKIRVIIYLQRIAFSKSFEKQLIFNPHQIFYDLYDI</sequence>
<feature type="transmembrane region" description="Helical" evidence="1">
    <location>
        <begin position="95"/>
        <end position="121"/>
    </location>
</feature>
<feature type="transmembrane region" description="Helical" evidence="1">
    <location>
        <begin position="199"/>
        <end position="216"/>
    </location>
</feature>
<dbReference type="InParanoid" id="W7X3H3"/>
<feature type="transmembrane region" description="Helical" evidence="1">
    <location>
        <begin position="228"/>
        <end position="249"/>
    </location>
</feature>
<feature type="transmembrane region" description="Helical" evidence="1">
    <location>
        <begin position="133"/>
        <end position="153"/>
    </location>
</feature>
<accession>W7X3H3</accession>
<keyword evidence="1" id="KW-0472">Membrane</keyword>
<evidence type="ECO:0000313" key="3">
    <source>
        <dbReference type="Proteomes" id="UP000009168"/>
    </source>
</evidence>
<evidence type="ECO:0000313" key="2">
    <source>
        <dbReference type="EMBL" id="EWS73845.1"/>
    </source>
</evidence>
<proteinExistence type="predicted"/>
<evidence type="ECO:0000256" key="1">
    <source>
        <dbReference type="SAM" id="Phobius"/>
    </source>
</evidence>
<feature type="transmembrane region" description="Helical" evidence="1">
    <location>
        <begin position="270"/>
        <end position="291"/>
    </location>
</feature>
<keyword evidence="1 2" id="KW-0812">Transmembrane</keyword>
<dbReference type="AlphaFoldDB" id="W7X3H3"/>
<keyword evidence="3" id="KW-1185">Reference proteome</keyword>
<dbReference type="EMBL" id="GG662656">
    <property type="protein sequence ID" value="EWS73845.1"/>
    <property type="molecule type" value="Genomic_DNA"/>
</dbReference>
<reference evidence="3" key="1">
    <citation type="journal article" date="2006" name="PLoS Biol.">
        <title>Macronuclear genome sequence of the ciliate Tetrahymena thermophila, a model eukaryote.</title>
        <authorList>
            <person name="Eisen J.A."/>
            <person name="Coyne R.S."/>
            <person name="Wu M."/>
            <person name="Wu D."/>
            <person name="Thiagarajan M."/>
            <person name="Wortman J.R."/>
            <person name="Badger J.H."/>
            <person name="Ren Q."/>
            <person name="Amedeo P."/>
            <person name="Jones K.M."/>
            <person name="Tallon L.J."/>
            <person name="Delcher A.L."/>
            <person name="Salzberg S.L."/>
            <person name="Silva J.C."/>
            <person name="Haas B.J."/>
            <person name="Majoros W.H."/>
            <person name="Farzad M."/>
            <person name="Carlton J.M."/>
            <person name="Smith R.K. Jr."/>
            <person name="Garg J."/>
            <person name="Pearlman R.E."/>
            <person name="Karrer K.M."/>
            <person name="Sun L."/>
            <person name="Manning G."/>
            <person name="Elde N.C."/>
            <person name="Turkewitz A.P."/>
            <person name="Asai D.J."/>
            <person name="Wilkes D.E."/>
            <person name="Wang Y."/>
            <person name="Cai H."/>
            <person name="Collins K."/>
            <person name="Stewart B.A."/>
            <person name="Lee S.R."/>
            <person name="Wilamowska K."/>
            <person name="Weinberg Z."/>
            <person name="Ruzzo W.L."/>
            <person name="Wloga D."/>
            <person name="Gaertig J."/>
            <person name="Frankel J."/>
            <person name="Tsao C.-C."/>
            <person name="Gorovsky M.A."/>
            <person name="Keeling P.J."/>
            <person name="Waller R.F."/>
            <person name="Patron N.J."/>
            <person name="Cherry J.M."/>
            <person name="Stover N.A."/>
            <person name="Krieger C.J."/>
            <person name="del Toro C."/>
            <person name="Ryder H.F."/>
            <person name="Williamson S.C."/>
            <person name="Barbeau R.A."/>
            <person name="Hamilton E.P."/>
            <person name="Orias E."/>
        </authorList>
    </citation>
    <scope>NUCLEOTIDE SEQUENCE [LARGE SCALE GENOMIC DNA]</scope>
    <source>
        <strain evidence="3">SB210</strain>
    </source>
</reference>
<dbReference type="Proteomes" id="UP000009168">
    <property type="component" value="Unassembled WGS sequence"/>
</dbReference>
<name>W7X3H3_TETTS</name>
<gene>
    <name evidence="2" type="ORF">TTHERM_000277459</name>
</gene>
<keyword evidence="1" id="KW-1133">Transmembrane helix</keyword>
<organism evidence="2 3">
    <name type="scientific">Tetrahymena thermophila (strain SB210)</name>
    <dbReference type="NCBI Taxonomy" id="312017"/>
    <lineage>
        <taxon>Eukaryota</taxon>
        <taxon>Sar</taxon>
        <taxon>Alveolata</taxon>
        <taxon>Ciliophora</taxon>
        <taxon>Intramacronucleata</taxon>
        <taxon>Oligohymenophorea</taxon>
        <taxon>Hymenostomatida</taxon>
        <taxon>Tetrahymenina</taxon>
        <taxon>Tetrahymenidae</taxon>
        <taxon>Tetrahymena</taxon>
    </lineage>
</organism>
<feature type="transmembrane region" description="Helical" evidence="1">
    <location>
        <begin position="69"/>
        <end position="89"/>
    </location>
</feature>
<feature type="transmembrane region" description="Helical" evidence="1">
    <location>
        <begin position="173"/>
        <end position="192"/>
    </location>
</feature>